<reference evidence="1" key="1">
    <citation type="journal article" date="2023" name="Antibiotics">
        <title>Prevalence and Molecular Characterization of Methicillin-Resistant Staphylococci (MRS) and Mammaliicocci (MRM) in Dromedary Camels from Algeria: First Detection of SCCmec-mecC Hybrid in Methicillin-Resistant Mammaliicoccus lentus.</title>
        <authorList>
            <person name="Belhout C."/>
            <person name="Boyen F."/>
            <person name="Vereecke N."/>
            <person name="Theuns S."/>
            <person name="Taibi N."/>
            <person name="Stegger M."/>
            <person name="de la Fe-Rodriguez P.Y."/>
            <person name="Bouayad L."/>
            <person name="Elgroud R."/>
            <person name="Butaye P."/>
        </authorList>
    </citation>
    <scope>NUCLEOTIDE SEQUENCE</scope>
    <source>
        <strain evidence="1">7048</strain>
    </source>
</reference>
<dbReference type="AlphaFoldDB" id="A0AAX3W5P9"/>
<protein>
    <submittedName>
        <fullName evidence="1">CDP-glycerol glycerophosphotransferase family protein</fullName>
    </submittedName>
</protein>
<dbReference type="EMBL" id="CP118848">
    <property type="protein sequence ID" value="WHI60534.1"/>
    <property type="molecule type" value="Genomic_DNA"/>
</dbReference>
<dbReference type="Gene3D" id="3.40.50.11820">
    <property type="match status" value="1"/>
</dbReference>
<dbReference type="GO" id="GO:0047355">
    <property type="term" value="F:CDP-glycerol glycerophosphotransferase activity"/>
    <property type="evidence" value="ECO:0007669"/>
    <property type="project" value="InterPro"/>
</dbReference>
<accession>A0AAX3W5P9</accession>
<dbReference type="InterPro" id="IPR007554">
    <property type="entry name" value="Glycerophosphate_synth"/>
</dbReference>
<dbReference type="GO" id="GO:0016020">
    <property type="term" value="C:membrane"/>
    <property type="evidence" value="ECO:0007669"/>
    <property type="project" value="InterPro"/>
</dbReference>
<dbReference type="RefSeq" id="WP_282862635.1">
    <property type="nucleotide sequence ID" value="NZ_CP118848.1"/>
</dbReference>
<organism evidence="1 2">
    <name type="scientific">Mammaliicoccus lentus</name>
    <name type="common">Staphylococcus lentus</name>
    <dbReference type="NCBI Taxonomy" id="42858"/>
    <lineage>
        <taxon>Bacteria</taxon>
        <taxon>Bacillati</taxon>
        <taxon>Bacillota</taxon>
        <taxon>Bacilli</taxon>
        <taxon>Bacillales</taxon>
        <taxon>Staphylococcaceae</taxon>
        <taxon>Mammaliicoccus</taxon>
    </lineage>
</organism>
<proteinExistence type="predicted"/>
<gene>
    <name evidence="1" type="ORF">PYH69_02590</name>
</gene>
<evidence type="ECO:0000313" key="2">
    <source>
        <dbReference type="Proteomes" id="UP001223261"/>
    </source>
</evidence>
<sequence length="674" mass="80840">MKLLQVLFDIKNKDVDLFNEQLNHEIFEKTIIVDTIQDEFEIYDDVEHYDYIVYTNPNFSISKQLITTTISEMKEKNIKISQFTLRDKYDIEEYEYNLSNYRDVFSTLMIESSLVKNNSLVDTYLNTKMNLFNQDYILVESQYMGKSVRNDDYKENLLNLYMMLMNHVKYQDVLNAFESDLEFTGFIDFAIDNKYFEHNVEKDMQKAYLDTLRKFLKNDRLFQNENYTPYSFFYQLVMKGYDEVALSALVLIKSERYWKEKTAQYLDQPVDLTQDIKQTNAWRQTQKFRDTRIKLKEHLFNFEKNILKICAKVYKFKNKKEVWLISERINSASDNSYYLYKYIQENRTDLDAYYLIDKKATSAIKKLRKYKNSIYLKSFKHKILMLVADKYITSFTFEETMAPFNQSLYKKIYKQELLNKKVISIQHGMIIHNISPYLSKNYYKVDYITANSKYEKEIIMETLGYNDNEVLITGMARHDNLLETSKMSNEILFMPTWQRGLQNLSHSQFLQTEYYKKLNHFINHPLLYNYLKDNNLTLNVLMHPQFEKYSEQLTGNDENVKFQSTTKVEIPDLIAKSKFLITDFSSVAVDFLFQKKNVVFYQYNKYASHHVPSKQIRYEEIGEVVANLEELFATLNKFKDNQFALLPKYENSYERLYEVKQNIRETIVNKIKEI</sequence>
<dbReference type="Proteomes" id="UP001223261">
    <property type="component" value="Chromosome"/>
</dbReference>
<dbReference type="Pfam" id="PF04464">
    <property type="entry name" value="Glyphos_transf"/>
    <property type="match status" value="1"/>
</dbReference>
<evidence type="ECO:0000313" key="1">
    <source>
        <dbReference type="EMBL" id="WHI60534.1"/>
    </source>
</evidence>
<dbReference type="InterPro" id="IPR043149">
    <property type="entry name" value="TagF_N"/>
</dbReference>
<dbReference type="SUPFAM" id="SSF53756">
    <property type="entry name" value="UDP-Glycosyltransferase/glycogen phosphorylase"/>
    <property type="match status" value="1"/>
</dbReference>
<name>A0AAX3W5P9_MAMLE</name>